<keyword evidence="3" id="KW-1185">Reference proteome</keyword>
<evidence type="ECO:0008006" key="4">
    <source>
        <dbReference type="Google" id="ProtNLM"/>
    </source>
</evidence>
<name>A0AAD2CN71_9STRA</name>
<accession>A0AAD2CN71</accession>
<proteinExistence type="predicted"/>
<feature type="region of interest" description="Disordered" evidence="1">
    <location>
        <begin position="74"/>
        <end position="96"/>
    </location>
</feature>
<reference evidence="2" key="1">
    <citation type="submission" date="2023-08" db="EMBL/GenBank/DDBJ databases">
        <authorList>
            <person name="Audoor S."/>
            <person name="Bilcke G."/>
        </authorList>
    </citation>
    <scope>NUCLEOTIDE SEQUENCE</scope>
</reference>
<evidence type="ECO:0000313" key="2">
    <source>
        <dbReference type="EMBL" id="CAJ1940054.1"/>
    </source>
</evidence>
<gene>
    <name evidence="2" type="ORF">CYCCA115_LOCUS6848</name>
</gene>
<feature type="compositionally biased region" description="Basic and acidic residues" evidence="1">
    <location>
        <begin position="86"/>
        <end position="95"/>
    </location>
</feature>
<dbReference type="Proteomes" id="UP001295423">
    <property type="component" value="Unassembled WGS sequence"/>
</dbReference>
<comment type="caution">
    <text evidence="2">The sequence shown here is derived from an EMBL/GenBank/DDBJ whole genome shotgun (WGS) entry which is preliminary data.</text>
</comment>
<sequence>MVMPSICERINVDINDPTFWPNDDDYDLTSDGGRAQNEWDKFKKVDSLLQTVNAYMDIYRKLLKSEGNRLRIIGSFPDPATKPPPPRHEIPKESKSNWAHLSTDDRMKVVLEAGNETSKELQKLGDELSTDLQGIKFKNGPLKEKDRATEKVKDDYDGDVLRVIDLARCSIFLESNSFEQANAVVDRLKSDIGLAKEWEIVRIKDGFEKAENYILGGYRDIKLNIRYKTNGHIAELQLHLKEYYDIKENGGHDDYKFARQQHISGITRATQLLDGNLLWPVIKLAWKELGTEQVAEKRARIARHLGDLTMMKGFVCADFFGKHSHLKGHIRKQVLEFYYASLQEIPAPDCNESPGLTALRIELLVWFVHGQHIQGDPIIDQVKADYPYPFHNIEAYASEQLGPLHPVTLHVMSTMNSIKNSYSLQKDIVNDLKTILGKKHNDTVQAMVKLGQIAYIGTSDEEKTESVEIMLDCLPALIETYGLQHDLIKMLAYQFGVLIVASPWLEVVQSDTIKDALRELIPDDPSKLNHRLKFVHLYIYGSWHQHMNLCVDVARTLVRPQIQEEVDFGIAAARGIVYYMKHNVWKPNGGAVSRVVTHIKPGTFDEIDEIVQMFREEGMIG</sequence>
<dbReference type="AlphaFoldDB" id="A0AAD2CN71"/>
<evidence type="ECO:0000313" key="3">
    <source>
        <dbReference type="Proteomes" id="UP001295423"/>
    </source>
</evidence>
<evidence type="ECO:0000256" key="1">
    <source>
        <dbReference type="SAM" id="MobiDB-lite"/>
    </source>
</evidence>
<protein>
    <recommendedName>
        <fullName evidence="4">RelA/SpoT domain-containing protein</fullName>
    </recommendedName>
</protein>
<organism evidence="2 3">
    <name type="scientific">Cylindrotheca closterium</name>
    <dbReference type="NCBI Taxonomy" id="2856"/>
    <lineage>
        <taxon>Eukaryota</taxon>
        <taxon>Sar</taxon>
        <taxon>Stramenopiles</taxon>
        <taxon>Ochrophyta</taxon>
        <taxon>Bacillariophyta</taxon>
        <taxon>Bacillariophyceae</taxon>
        <taxon>Bacillariophycidae</taxon>
        <taxon>Bacillariales</taxon>
        <taxon>Bacillariaceae</taxon>
        <taxon>Cylindrotheca</taxon>
    </lineage>
</organism>
<dbReference type="EMBL" id="CAKOGP040000890">
    <property type="protein sequence ID" value="CAJ1940054.1"/>
    <property type="molecule type" value="Genomic_DNA"/>
</dbReference>